<dbReference type="GO" id="GO:0008176">
    <property type="term" value="F:tRNA (guanine(46)-N7)-methyltransferase activity"/>
    <property type="evidence" value="ECO:0007669"/>
    <property type="project" value="UniProtKB-EC"/>
</dbReference>
<dbReference type="Gene3D" id="3.40.50.150">
    <property type="entry name" value="Vaccinia Virus protein VP39"/>
    <property type="match status" value="1"/>
</dbReference>
<dbReference type="CDD" id="cd02440">
    <property type="entry name" value="AdoMet_MTases"/>
    <property type="match status" value="1"/>
</dbReference>
<accession>A0A9W6F1D8</accession>
<evidence type="ECO:0000256" key="4">
    <source>
        <dbReference type="ARBA" id="ARBA00022679"/>
    </source>
</evidence>
<dbReference type="InterPro" id="IPR029063">
    <property type="entry name" value="SAM-dependent_MTases_sf"/>
</dbReference>
<evidence type="ECO:0000256" key="3">
    <source>
        <dbReference type="ARBA" id="ARBA00022603"/>
    </source>
</evidence>
<dbReference type="EC" id="2.1.1.33" evidence="2"/>
<proteinExistence type="predicted"/>
<dbReference type="GO" id="GO:0043527">
    <property type="term" value="C:tRNA methyltransferase complex"/>
    <property type="evidence" value="ECO:0007669"/>
    <property type="project" value="TreeGrafter"/>
</dbReference>
<feature type="compositionally biased region" description="Polar residues" evidence="7">
    <location>
        <begin position="305"/>
        <end position="315"/>
    </location>
</feature>
<comment type="catalytic activity">
    <reaction evidence="1">
        <text>guanosine(46) in tRNA + S-adenosyl-L-methionine = N(7)-methylguanosine(46) in tRNA + S-adenosyl-L-homocysteine</text>
        <dbReference type="Rhea" id="RHEA:42708"/>
        <dbReference type="Rhea" id="RHEA-COMP:10188"/>
        <dbReference type="Rhea" id="RHEA-COMP:10189"/>
        <dbReference type="ChEBI" id="CHEBI:57856"/>
        <dbReference type="ChEBI" id="CHEBI:59789"/>
        <dbReference type="ChEBI" id="CHEBI:74269"/>
        <dbReference type="ChEBI" id="CHEBI:74480"/>
        <dbReference type="EC" id="2.1.1.33"/>
    </reaction>
</comment>
<name>A0A9W6F1D8_9CHLO</name>
<dbReference type="PANTHER" id="PTHR23417">
    <property type="entry name" value="3-DEOXY-D-MANNO-OCTULOSONIC-ACID TRANSFERASE/TRNA GUANINE-N 7 - -METHYLTRANSFERASE"/>
    <property type="match status" value="1"/>
</dbReference>
<feature type="compositionally biased region" description="Low complexity" evidence="7">
    <location>
        <begin position="281"/>
        <end position="295"/>
    </location>
</feature>
<feature type="region of interest" description="Disordered" evidence="7">
    <location>
        <begin position="274"/>
        <end position="319"/>
    </location>
</feature>
<keyword evidence="5" id="KW-0949">S-adenosyl-L-methionine</keyword>
<dbReference type="InterPro" id="IPR003358">
    <property type="entry name" value="tRNA_(Gua-N-7)_MeTrfase_Trmb"/>
</dbReference>
<sequence>MAQPPIQLGALKAHVHIHPKKRIVSSAGQFVGGATGRPCLAVVRNSRTSSGTLPTWMTVKPADSRQSPFHELELMDLWDGTGKTRVRQHVNPLRREFQTPTSAPDWGAVFTDLSLPLALDIGSGYGRFLLLLQRNNPQQQVNYLGLEIRRTLVDRANQWVNRLGLQGRVHYVFTNATVSLSALLGSYPGPITDVFIQFPDPHFKRRHHKRRVVQPQLVAALRDLMPPGGRLLLQSDVEETCVAMRNMFERYGADAFVLAPQHSTCPVFYSRPMGQPAAAPEGAATSSMATGSSEAVEGVHDEPATASQPAVQGTAVSAARHAGPTQPVIDYAAAAAGAARHAMTAATAAAAAVRQAEDAARADASTDIDDGDAPELSGGGGGAAADGGRRRGLVQAEAAADGAASASASDGDATTSDDDGDADDSDADADIDSMVSEWAKGGWLVDNPIGTPTEREHYVGQQGLPVYRVLLVRA</sequence>
<evidence type="ECO:0000313" key="8">
    <source>
        <dbReference type="EMBL" id="GLC52679.1"/>
    </source>
</evidence>
<evidence type="ECO:0000256" key="6">
    <source>
        <dbReference type="ARBA" id="ARBA00022694"/>
    </source>
</evidence>
<dbReference type="AlphaFoldDB" id="A0A9W6F1D8"/>
<reference evidence="8 9" key="1">
    <citation type="journal article" date="2023" name="Commun. Biol.">
        <title>Reorganization of the ancestral sex-determining regions during the evolution of trioecy in Pleodorina starrii.</title>
        <authorList>
            <person name="Takahashi K."/>
            <person name="Suzuki S."/>
            <person name="Kawai-Toyooka H."/>
            <person name="Yamamoto K."/>
            <person name="Hamaji T."/>
            <person name="Ootsuki R."/>
            <person name="Yamaguchi H."/>
            <person name="Kawachi M."/>
            <person name="Higashiyama T."/>
            <person name="Nozaki H."/>
        </authorList>
    </citation>
    <scope>NUCLEOTIDE SEQUENCE [LARGE SCALE GENOMIC DNA]</scope>
    <source>
        <strain evidence="8 9">NIES-4479</strain>
    </source>
</reference>
<feature type="region of interest" description="Disordered" evidence="7">
    <location>
        <begin position="361"/>
        <end position="428"/>
    </location>
</feature>
<feature type="compositionally biased region" description="Acidic residues" evidence="7">
    <location>
        <begin position="415"/>
        <end position="428"/>
    </location>
</feature>
<evidence type="ECO:0000256" key="7">
    <source>
        <dbReference type="SAM" id="MobiDB-lite"/>
    </source>
</evidence>
<protein>
    <recommendedName>
        <fullName evidence="2">tRNA (guanine(46)-N(7))-methyltransferase</fullName>
        <ecNumber evidence="2">2.1.1.33</ecNumber>
    </recommendedName>
</protein>
<keyword evidence="6" id="KW-0819">tRNA processing</keyword>
<keyword evidence="4" id="KW-0808">Transferase</keyword>
<dbReference type="EMBL" id="BRXU01000006">
    <property type="protein sequence ID" value="GLC52679.1"/>
    <property type="molecule type" value="Genomic_DNA"/>
</dbReference>
<dbReference type="Proteomes" id="UP001165080">
    <property type="component" value="Unassembled WGS sequence"/>
</dbReference>
<dbReference type="Pfam" id="PF02390">
    <property type="entry name" value="Methyltransf_4"/>
    <property type="match status" value="1"/>
</dbReference>
<organism evidence="8 9">
    <name type="scientific">Pleodorina starrii</name>
    <dbReference type="NCBI Taxonomy" id="330485"/>
    <lineage>
        <taxon>Eukaryota</taxon>
        <taxon>Viridiplantae</taxon>
        <taxon>Chlorophyta</taxon>
        <taxon>core chlorophytes</taxon>
        <taxon>Chlorophyceae</taxon>
        <taxon>CS clade</taxon>
        <taxon>Chlamydomonadales</taxon>
        <taxon>Volvocaceae</taxon>
        <taxon>Pleodorina</taxon>
    </lineage>
</organism>
<dbReference type="SUPFAM" id="SSF53335">
    <property type="entry name" value="S-adenosyl-L-methionine-dependent methyltransferases"/>
    <property type="match status" value="1"/>
</dbReference>
<gene>
    <name evidence="8" type="primary">PLEST003703</name>
    <name evidence="8" type="ORF">PLESTB_000656500</name>
</gene>
<feature type="compositionally biased region" description="Low complexity" evidence="7">
    <location>
        <begin position="398"/>
        <end position="414"/>
    </location>
</feature>
<comment type="caution">
    <text evidence="8">The sequence shown here is derived from an EMBL/GenBank/DDBJ whole genome shotgun (WGS) entry which is preliminary data.</text>
</comment>
<evidence type="ECO:0000256" key="2">
    <source>
        <dbReference type="ARBA" id="ARBA00011977"/>
    </source>
</evidence>
<dbReference type="PROSITE" id="PS51625">
    <property type="entry name" value="SAM_MT_TRMB"/>
    <property type="match status" value="1"/>
</dbReference>
<evidence type="ECO:0000313" key="9">
    <source>
        <dbReference type="Proteomes" id="UP001165080"/>
    </source>
</evidence>
<keyword evidence="3" id="KW-0489">Methyltransferase</keyword>
<evidence type="ECO:0000256" key="1">
    <source>
        <dbReference type="ARBA" id="ARBA00000142"/>
    </source>
</evidence>
<keyword evidence="9" id="KW-1185">Reference proteome</keyword>
<evidence type="ECO:0000256" key="5">
    <source>
        <dbReference type="ARBA" id="ARBA00022691"/>
    </source>
</evidence>
<dbReference type="PANTHER" id="PTHR23417:SF21">
    <property type="entry name" value="TRNA (GUANINE-N(7)-)-METHYLTRANSFERASE"/>
    <property type="match status" value="1"/>
</dbReference>